<keyword evidence="4" id="KW-0547">Nucleotide-binding</keyword>
<evidence type="ECO:0000256" key="7">
    <source>
        <dbReference type="ARBA" id="ARBA00031113"/>
    </source>
</evidence>
<dbReference type="EC" id="6.1.1.11" evidence="2"/>
<evidence type="ECO:0000259" key="8">
    <source>
        <dbReference type="PROSITE" id="PS50862"/>
    </source>
</evidence>
<name>A0AAV5VZZ1_9BILA</name>
<evidence type="ECO:0000256" key="2">
    <source>
        <dbReference type="ARBA" id="ARBA00012840"/>
    </source>
</evidence>
<dbReference type="GO" id="GO:0006434">
    <property type="term" value="P:seryl-tRNA aminoacylation"/>
    <property type="evidence" value="ECO:0007669"/>
    <property type="project" value="InterPro"/>
</dbReference>
<evidence type="ECO:0000256" key="5">
    <source>
        <dbReference type="ARBA" id="ARBA00022840"/>
    </source>
</evidence>
<dbReference type="InterPro" id="IPR006195">
    <property type="entry name" value="aa-tRNA-synth_II"/>
</dbReference>
<dbReference type="InterPro" id="IPR002317">
    <property type="entry name" value="Ser-tRNA-ligase_type_1"/>
</dbReference>
<evidence type="ECO:0000256" key="1">
    <source>
        <dbReference type="ARBA" id="ARBA00010728"/>
    </source>
</evidence>
<dbReference type="InterPro" id="IPR002314">
    <property type="entry name" value="aa-tRNA-synt_IIb"/>
</dbReference>
<dbReference type="GO" id="GO:0005524">
    <property type="term" value="F:ATP binding"/>
    <property type="evidence" value="ECO:0007669"/>
    <property type="project" value="UniProtKB-KW"/>
</dbReference>
<dbReference type="AlphaFoldDB" id="A0AAV5VZZ1"/>
<dbReference type="Pfam" id="PF00587">
    <property type="entry name" value="tRNA-synt_2b"/>
    <property type="match status" value="1"/>
</dbReference>
<feature type="domain" description="Aminoacyl-transfer RNA synthetases class-II family profile" evidence="8">
    <location>
        <begin position="173"/>
        <end position="412"/>
    </location>
</feature>
<protein>
    <recommendedName>
        <fullName evidence="2">serine--tRNA ligase</fullName>
        <ecNumber evidence="2">6.1.1.11</ecNumber>
    </recommendedName>
    <alternativeName>
        <fullName evidence="7">Seryl-tRNA synthetase</fullName>
    </alternativeName>
</protein>
<evidence type="ECO:0000256" key="3">
    <source>
        <dbReference type="ARBA" id="ARBA00022598"/>
    </source>
</evidence>
<dbReference type="SUPFAM" id="SSF55681">
    <property type="entry name" value="Class II aaRS and biotin synthetases"/>
    <property type="match status" value="1"/>
</dbReference>
<dbReference type="PRINTS" id="PR00981">
    <property type="entry name" value="TRNASYNTHSER"/>
</dbReference>
<dbReference type="EMBL" id="BTSY01000004">
    <property type="protein sequence ID" value="GMT25147.1"/>
    <property type="molecule type" value="Genomic_DNA"/>
</dbReference>
<comment type="caution">
    <text evidence="9">The sequence shown here is derived from an EMBL/GenBank/DDBJ whole genome shotgun (WGS) entry which is preliminary data.</text>
</comment>
<reference evidence="9" key="1">
    <citation type="submission" date="2023-10" db="EMBL/GenBank/DDBJ databases">
        <title>Genome assembly of Pristionchus species.</title>
        <authorList>
            <person name="Yoshida K."/>
            <person name="Sommer R.J."/>
        </authorList>
    </citation>
    <scope>NUCLEOTIDE SEQUENCE</scope>
    <source>
        <strain evidence="9">RS5133</strain>
    </source>
</reference>
<dbReference type="Gene3D" id="3.30.930.10">
    <property type="entry name" value="Bira Bifunctional Protein, Domain 2"/>
    <property type="match status" value="1"/>
</dbReference>
<comment type="similarity">
    <text evidence="1">Belongs to the class-II aminoacyl-tRNA synthetase family. Type-1 seryl-tRNA synthetase subfamily.</text>
</comment>
<organism evidence="9 10">
    <name type="scientific">Pristionchus fissidentatus</name>
    <dbReference type="NCBI Taxonomy" id="1538716"/>
    <lineage>
        <taxon>Eukaryota</taxon>
        <taxon>Metazoa</taxon>
        <taxon>Ecdysozoa</taxon>
        <taxon>Nematoda</taxon>
        <taxon>Chromadorea</taxon>
        <taxon>Rhabditida</taxon>
        <taxon>Rhabditina</taxon>
        <taxon>Diplogasteromorpha</taxon>
        <taxon>Diplogasteroidea</taxon>
        <taxon>Neodiplogasteridae</taxon>
        <taxon>Pristionchus</taxon>
    </lineage>
</organism>
<keyword evidence="6" id="KW-0030">Aminoacyl-tRNA synthetase</keyword>
<gene>
    <name evidence="9" type="ORF">PFISCL1PPCAC_16444</name>
</gene>
<evidence type="ECO:0000313" key="9">
    <source>
        <dbReference type="EMBL" id="GMT25147.1"/>
    </source>
</evidence>
<dbReference type="GO" id="GO:0004828">
    <property type="term" value="F:serine-tRNA ligase activity"/>
    <property type="evidence" value="ECO:0007669"/>
    <property type="project" value="UniProtKB-EC"/>
</dbReference>
<dbReference type="PROSITE" id="PS50862">
    <property type="entry name" value="AA_TRNA_LIGASE_II"/>
    <property type="match status" value="1"/>
</dbReference>
<sequence>MLSRRLSQQLVRCWSRSMASTADGGQKAQRIRGAAAKRPEFDFDYLLEPANLEKIRDEIKGRKGVGDIDALHATWAQIQSIMEGERKVEEREYETLWDTLYSEAARIPNRTHDAVPRGGEDQARVVDVINPKAKREEGKLRTAEQIVQPWRSLLHPTEAAGQRSYSFIGPLARLERAVLEYAWTRVTTLGFTPVHVSDLVPRDIGEACGMMHDGMQYTLDSDSSTALSGTAEMGIAAMLQGTTFPSEQLPLRFVALSRCFRPEISKSASEAKLYRVHEFTKVEMFTVCMPSQSEPELAFLVDVQKDTMRTLGLHARVVEMPSEELGASAHRKYDIEAWMPGRALFGEVSSASNCTDFQSRRLGIRYTDPSTPGVRHFAHTCNGTAIAVPRALIALLETFQDEERKGNLKELPESIRHRIDRLDASGKPIRDEKIKFQTGPSFF</sequence>
<dbReference type="PANTHER" id="PTHR11778">
    <property type="entry name" value="SERYL-TRNA SYNTHETASE"/>
    <property type="match status" value="1"/>
</dbReference>
<dbReference type="Proteomes" id="UP001432322">
    <property type="component" value="Unassembled WGS sequence"/>
</dbReference>
<keyword evidence="3" id="KW-0436">Ligase</keyword>
<evidence type="ECO:0000313" key="10">
    <source>
        <dbReference type="Proteomes" id="UP001432322"/>
    </source>
</evidence>
<evidence type="ECO:0000256" key="4">
    <source>
        <dbReference type="ARBA" id="ARBA00022741"/>
    </source>
</evidence>
<evidence type="ECO:0000256" key="6">
    <source>
        <dbReference type="ARBA" id="ARBA00023146"/>
    </source>
</evidence>
<keyword evidence="5" id="KW-0067">ATP-binding</keyword>
<dbReference type="InterPro" id="IPR045864">
    <property type="entry name" value="aa-tRNA-synth_II/BPL/LPL"/>
</dbReference>
<keyword evidence="10" id="KW-1185">Reference proteome</keyword>
<dbReference type="FunFam" id="3.30.930.10:FF:000078">
    <property type="entry name" value="Seryl-tRNA synthetase"/>
    <property type="match status" value="1"/>
</dbReference>
<proteinExistence type="inferred from homology"/>
<accession>A0AAV5VZZ1</accession>